<dbReference type="InterPro" id="IPR053137">
    <property type="entry name" value="NLR-like"/>
</dbReference>
<proteinExistence type="predicted"/>
<feature type="region of interest" description="Disordered" evidence="1">
    <location>
        <begin position="489"/>
        <end position="511"/>
    </location>
</feature>
<organism evidence="4 5">
    <name type="scientific">Roseateles oligotrophus</name>
    <dbReference type="NCBI Taxonomy" id="1769250"/>
    <lineage>
        <taxon>Bacteria</taxon>
        <taxon>Pseudomonadati</taxon>
        <taxon>Pseudomonadota</taxon>
        <taxon>Betaproteobacteria</taxon>
        <taxon>Burkholderiales</taxon>
        <taxon>Sphaerotilaceae</taxon>
        <taxon>Roseateles</taxon>
    </lineage>
</organism>
<gene>
    <name evidence="4" type="ORF">HNP55_004549</name>
</gene>
<dbReference type="Gene3D" id="1.25.40.10">
    <property type="entry name" value="Tetratricopeptide repeat domain"/>
    <property type="match status" value="2"/>
</dbReference>
<dbReference type="PANTHER" id="PTHR46082">
    <property type="entry name" value="ATP/GTP-BINDING PROTEIN-RELATED"/>
    <property type="match status" value="1"/>
</dbReference>
<feature type="signal peptide" evidence="2">
    <location>
        <begin position="1"/>
        <end position="23"/>
    </location>
</feature>
<keyword evidence="2" id="KW-0732">Signal</keyword>
<dbReference type="Pfam" id="PF12770">
    <property type="entry name" value="CHAT"/>
    <property type="match status" value="1"/>
</dbReference>
<dbReference type="InterPro" id="IPR024983">
    <property type="entry name" value="CHAT_dom"/>
</dbReference>
<feature type="compositionally biased region" description="Low complexity" evidence="1">
    <location>
        <begin position="489"/>
        <end position="505"/>
    </location>
</feature>
<evidence type="ECO:0000313" key="4">
    <source>
        <dbReference type="EMBL" id="MBB4845995.1"/>
    </source>
</evidence>
<feature type="domain" description="CHAT" evidence="3">
    <location>
        <begin position="663"/>
        <end position="983"/>
    </location>
</feature>
<dbReference type="SMART" id="SM00028">
    <property type="entry name" value="TPR"/>
    <property type="match status" value="8"/>
</dbReference>
<name>A0A840LG33_9BURK</name>
<dbReference type="Proteomes" id="UP000562027">
    <property type="component" value="Unassembled WGS sequence"/>
</dbReference>
<keyword evidence="5" id="KW-1185">Reference proteome</keyword>
<evidence type="ECO:0000259" key="3">
    <source>
        <dbReference type="Pfam" id="PF12770"/>
    </source>
</evidence>
<protein>
    <submittedName>
        <fullName evidence="4">CHAT domain-containing protein/tetratricopeptide (TPR) repeat protein</fullName>
    </submittedName>
</protein>
<dbReference type="EMBL" id="JACHLP010000013">
    <property type="protein sequence ID" value="MBB4845995.1"/>
    <property type="molecule type" value="Genomic_DNA"/>
</dbReference>
<feature type="chain" id="PRO_5032515357" evidence="2">
    <location>
        <begin position="24"/>
        <end position="984"/>
    </location>
</feature>
<dbReference type="InterPro" id="IPR019734">
    <property type="entry name" value="TPR_rpt"/>
</dbReference>
<dbReference type="SUPFAM" id="SSF48452">
    <property type="entry name" value="TPR-like"/>
    <property type="match status" value="3"/>
</dbReference>
<comment type="caution">
    <text evidence="4">The sequence shown here is derived from an EMBL/GenBank/DDBJ whole genome shotgun (WGS) entry which is preliminary data.</text>
</comment>
<dbReference type="PANTHER" id="PTHR46082:SF6">
    <property type="entry name" value="AAA+ ATPASE DOMAIN-CONTAINING PROTEIN-RELATED"/>
    <property type="match status" value="1"/>
</dbReference>
<dbReference type="RefSeq" id="WP_184304449.1">
    <property type="nucleotide sequence ID" value="NZ_JACHLP010000013.1"/>
</dbReference>
<reference evidence="4 5" key="1">
    <citation type="submission" date="2020-08" db="EMBL/GenBank/DDBJ databases">
        <title>Functional genomics of gut bacteria from endangered species of beetles.</title>
        <authorList>
            <person name="Carlos-Shanley C."/>
        </authorList>
    </citation>
    <scope>NUCLEOTIDE SEQUENCE [LARGE SCALE GENOMIC DNA]</scope>
    <source>
        <strain evidence="4 5">S00239</strain>
    </source>
</reference>
<sequence length="984" mass="106957">MRKTILSALLGLAAVHAWGGAMAVQDSASDSPALLEVNALLDEGRPDAALQRLEPALSEARRQWGERDPRSLELLSLMGTTLSELGRYADSLALRQQLLPLRRELHGEEDQRTLTDMSNLSVALLYNARFREAKQLGQQALALQERVLGPQHELTLMTLQNLAACLSRLAEWDAAGRLFERAMQAQQQSLGLRHADTLTMMANYGTALAETGRLDEALSLAQQTLALRRETLGEGHSDTAMSVHNYGAILMRLGRFEEARQAYAAAVLAVTAALGPEHALTLRLRSGLAYSLLALGQAEQAQAGLQQDLALFERSGTAEQAYGLRARQLLGAAQGQLGQWPAARATLQQAVQGFEQLGVRGGGDVVAARYGLAQAQAALGERPAAVQTLQALVESLEQQRGEVAEMSAAQRREWLQLHATVYHRLMDLLLAQGRPQQAFELMELSKARVLLEQMAQGQAAAQAGLPTEDAQGLRQLQQDLALAEAARARAQNPPARQAAQAQAQQHSRELRQLQSRLAAQHPAYALLSRPPQAQAAEAAGLLRPGEVFLSFLLDAEQRVRAFTLDSAARLRWHDLGPQPRLAEQVALYRSLLAGEGGSQRLLRWQEAGQWRWRRPGAAQPCGEAGPSQAAAQVPMLLLPPAPAAEADCQPAGATSVGAPQAVQALGQQLAQALLQPLQASLPAGTRLLIAPDGPLWLLPWDSLPWRGRPLGQSLATQQVHSFAALKMVRQRQAQRLGEQAAERQLLAFGDPSYPQSDEAQAADGAQRSRSGLLRSARNLQEAGQALARSAWPRLPFARYEMEQVAALFPPAQVLQISADGATETRLRQLSDSGELARFRYLLFSAHGYFDPEQPEFSSLVLKPDGEDVLHDGFVSVAEWLPLRLASELVVLSACDTARGRVVNGEGLVGMSYALFVAGNGNTLATLWPVADRETALFVTRFFKHLRQGLSQAQALALSKREFMRHGQARLRDPRVWAAFVLHGA</sequence>
<dbReference type="Pfam" id="PF13424">
    <property type="entry name" value="TPR_12"/>
    <property type="match status" value="3"/>
</dbReference>
<evidence type="ECO:0000256" key="1">
    <source>
        <dbReference type="SAM" id="MobiDB-lite"/>
    </source>
</evidence>
<evidence type="ECO:0000313" key="5">
    <source>
        <dbReference type="Proteomes" id="UP000562027"/>
    </source>
</evidence>
<dbReference type="AlphaFoldDB" id="A0A840LG33"/>
<evidence type="ECO:0000256" key="2">
    <source>
        <dbReference type="SAM" id="SignalP"/>
    </source>
</evidence>
<dbReference type="InterPro" id="IPR011990">
    <property type="entry name" value="TPR-like_helical_dom_sf"/>
</dbReference>
<accession>A0A840LG33</accession>